<evidence type="ECO:0000313" key="1">
    <source>
        <dbReference type="EMBL" id="CAL1610735.1"/>
    </source>
</evidence>
<gene>
    <name evidence="1" type="ORF">KC01_LOCUS37294</name>
</gene>
<reference evidence="1 2" key="1">
    <citation type="submission" date="2024-04" db="EMBL/GenBank/DDBJ databases">
        <authorList>
            <person name="Waldvogel A.-M."/>
            <person name="Schoenle A."/>
        </authorList>
    </citation>
    <scope>NUCLEOTIDE SEQUENCE [LARGE SCALE GENOMIC DNA]</scope>
</reference>
<name>A0AAV2MBR6_KNICA</name>
<dbReference type="AlphaFoldDB" id="A0AAV2MBR6"/>
<protein>
    <submittedName>
        <fullName evidence="1">Uncharacterized protein</fullName>
    </submittedName>
</protein>
<keyword evidence="2" id="KW-1185">Reference proteome</keyword>
<organism evidence="1 2">
    <name type="scientific">Knipowitschia caucasica</name>
    <name type="common">Caucasian dwarf goby</name>
    <name type="synonym">Pomatoschistus caucasicus</name>
    <dbReference type="NCBI Taxonomy" id="637954"/>
    <lineage>
        <taxon>Eukaryota</taxon>
        <taxon>Metazoa</taxon>
        <taxon>Chordata</taxon>
        <taxon>Craniata</taxon>
        <taxon>Vertebrata</taxon>
        <taxon>Euteleostomi</taxon>
        <taxon>Actinopterygii</taxon>
        <taxon>Neopterygii</taxon>
        <taxon>Teleostei</taxon>
        <taxon>Neoteleostei</taxon>
        <taxon>Acanthomorphata</taxon>
        <taxon>Gobiaria</taxon>
        <taxon>Gobiiformes</taxon>
        <taxon>Gobioidei</taxon>
        <taxon>Gobiidae</taxon>
        <taxon>Gobiinae</taxon>
        <taxon>Knipowitschia</taxon>
    </lineage>
</organism>
<sequence length="85" mass="9707">MSDPPLHAYVLVAPARRLLCCDFEFALSSSCVQTWLSLVVPITSCIIQIIRRIILTTLQIANKLTKVIQVLQTIIKKTMWIWKPL</sequence>
<proteinExistence type="predicted"/>
<dbReference type="EMBL" id="OZ035829">
    <property type="protein sequence ID" value="CAL1610735.1"/>
    <property type="molecule type" value="Genomic_DNA"/>
</dbReference>
<dbReference type="Proteomes" id="UP001497482">
    <property type="component" value="Chromosome 7"/>
</dbReference>
<evidence type="ECO:0000313" key="2">
    <source>
        <dbReference type="Proteomes" id="UP001497482"/>
    </source>
</evidence>
<accession>A0AAV2MBR6</accession>